<protein>
    <submittedName>
        <fullName evidence="7">Major facilitator superfamily (MFS) profile domain-containing protein</fullName>
    </submittedName>
</protein>
<dbReference type="SUPFAM" id="SSF103473">
    <property type="entry name" value="MFS general substrate transporter"/>
    <property type="match status" value="1"/>
</dbReference>
<dbReference type="Gene3D" id="1.20.1250.20">
    <property type="entry name" value="MFS general substrate transporter like domains"/>
    <property type="match status" value="1"/>
</dbReference>
<keyword evidence="6" id="KW-1185">Reference proteome</keyword>
<sequence length="134" mass="14623">MVYYGVSMKTDFLGGSFYGTFIIGGFSEIPALLIIYFLVDRVGRKAILAGGYFIAAFCMLSNLLLPLIPFESNVLQFLVTKASITSCYAVIYTITPELFPTVIRNTAMGCCSTIAPCAAYEIVDQKVEEVISLS</sequence>
<evidence type="ECO:0000256" key="4">
    <source>
        <dbReference type="ARBA" id="ARBA00023136"/>
    </source>
</evidence>
<comment type="subcellular location">
    <subcellularLocation>
        <location evidence="1">Membrane</location>
        <topology evidence="1">Multi-pass membrane protein</topology>
    </subcellularLocation>
</comment>
<evidence type="ECO:0000313" key="6">
    <source>
        <dbReference type="Proteomes" id="UP000887564"/>
    </source>
</evidence>
<evidence type="ECO:0000256" key="5">
    <source>
        <dbReference type="SAM" id="Phobius"/>
    </source>
</evidence>
<dbReference type="InterPro" id="IPR005828">
    <property type="entry name" value="MFS_sugar_transport-like"/>
</dbReference>
<evidence type="ECO:0000256" key="2">
    <source>
        <dbReference type="ARBA" id="ARBA00022692"/>
    </source>
</evidence>
<evidence type="ECO:0000313" key="7">
    <source>
        <dbReference type="WBParaSite" id="PEQ_0000519301-mRNA-1"/>
    </source>
</evidence>
<keyword evidence="2 5" id="KW-0812">Transmembrane</keyword>
<reference evidence="7" key="1">
    <citation type="submission" date="2022-11" db="UniProtKB">
        <authorList>
            <consortium name="WormBaseParasite"/>
        </authorList>
    </citation>
    <scope>IDENTIFICATION</scope>
</reference>
<dbReference type="GO" id="GO:0016020">
    <property type="term" value="C:membrane"/>
    <property type="evidence" value="ECO:0007669"/>
    <property type="project" value="UniProtKB-SubCell"/>
</dbReference>
<dbReference type="WBParaSite" id="PEQ_0000519301-mRNA-1">
    <property type="protein sequence ID" value="PEQ_0000519301-mRNA-1"/>
    <property type="gene ID" value="PEQ_0000519301"/>
</dbReference>
<keyword evidence="3 5" id="KW-1133">Transmembrane helix</keyword>
<dbReference type="Pfam" id="PF00083">
    <property type="entry name" value="Sugar_tr"/>
    <property type="match status" value="1"/>
</dbReference>
<dbReference type="Proteomes" id="UP000887564">
    <property type="component" value="Unplaced"/>
</dbReference>
<dbReference type="InterPro" id="IPR036259">
    <property type="entry name" value="MFS_trans_sf"/>
</dbReference>
<dbReference type="AlphaFoldDB" id="A0A914RFB9"/>
<evidence type="ECO:0000256" key="3">
    <source>
        <dbReference type="ARBA" id="ARBA00022989"/>
    </source>
</evidence>
<feature type="transmembrane region" description="Helical" evidence="5">
    <location>
        <begin position="17"/>
        <end position="39"/>
    </location>
</feature>
<dbReference type="GO" id="GO:0022857">
    <property type="term" value="F:transmembrane transporter activity"/>
    <property type="evidence" value="ECO:0007669"/>
    <property type="project" value="InterPro"/>
</dbReference>
<dbReference type="PANTHER" id="PTHR24064">
    <property type="entry name" value="SOLUTE CARRIER FAMILY 22 MEMBER"/>
    <property type="match status" value="1"/>
</dbReference>
<proteinExistence type="predicted"/>
<name>A0A914RFB9_PAREQ</name>
<keyword evidence="4 5" id="KW-0472">Membrane</keyword>
<evidence type="ECO:0000256" key="1">
    <source>
        <dbReference type="ARBA" id="ARBA00004141"/>
    </source>
</evidence>
<organism evidence="6 7">
    <name type="scientific">Parascaris equorum</name>
    <name type="common">Equine roundworm</name>
    <dbReference type="NCBI Taxonomy" id="6256"/>
    <lineage>
        <taxon>Eukaryota</taxon>
        <taxon>Metazoa</taxon>
        <taxon>Ecdysozoa</taxon>
        <taxon>Nematoda</taxon>
        <taxon>Chromadorea</taxon>
        <taxon>Rhabditida</taxon>
        <taxon>Spirurina</taxon>
        <taxon>Ascaridomorpha</taxon>
        <taxon>Ascaridoidea</taxon>
        <taxon>Ascarididae</taxon>
        <taxon>Parascaris</taxon>
    </lineage>
</organism>
<accession>A0A914RFB9</accession>
<feature type="transmembrane region" description="Helical" evidence="5">
    <location>
        <begin position="46"/>
        <end position="68"/>
    </location>
</feature>